<organism evidence="2 3">
    <name type="scientific">Chionoecetes opilio</name>
    <name type="common">Atlantic snow crab</name>
    <name type="synonym">Cancer opilio</name>
    <dbReference type="NCBI Taxonomy" id="41210"/>
    <lineage>
        <taxon>Eukaryota</taxon>
        <taxon>Metazoa</taxon>
        <taxon>Ecdysozoa</taxon>
        <taxon>Arthropoda</taxon>
        <taxon>Crustacea</taxon>
        <taxon>Multicrustacea</taxon>
        <taxon>Malacostraca</taxon>
        <taxon>Eumalacostraca</taxon>
        <taxon>Eucarida</taxon>
        <taxon>Decapoda</taxon>
        <taxon>Pleocyemata</taxon>
        <taxon>Brachyura</taxon>
        <taxon>Eubrachyura</taxon>
        <taxon>Majoidea</taxon>
        <taxon>Majidae</taxon>
        <taxon>Chionoecetes</taxon>
    </lineage>
</organism>
<feature type="region of interest" description="Disordered" evidence="1">
    <location>
        <begin position="1"/>
        <end position="40"/>
    </location>
</feature>
<evidence type="ECO:0000256" key="1">
    <source>
        <dbReference type="SAM" id="MobiDB-lite"/>
    </source>
</evidence>
<dbReference type="AlphaFoldDB" id="A0A8J4Y4C1"/>
<comment type="caution">
    <text evidence="2">The sequence shown here is derived from an EMBL/GenBank/DDBJ whole genome shotgun (WGS) entry which is preliminary data.</text>
</comment>
<feature type="compositionally biased region" description="Basic and acidic residues" evidence="1">
    <location>
        <begin position="19"/>
        <end position="30"/>
    </location>
</feature>
<keyword evidence="3" id="KW-1185">Reference proteome</keyword>
<protein>
    <submittedName>
        <fullName evidence="2">Uncharacterized protein</fullName>
    </submittedName>
</protein>
<feature type="compositionally biased region" description="Pro residues" evidence="1">
    <location>
        <begin position="31"/>
        <end position="40"/>
    </location>
</feature>
<dbReference type="EMBL" id="JACEEZ010012345">
    <property type="protein sequence ID" value="KAG0720745.1"/>
    <property type="molecule type" value="Genomic_DNA"/>
</dbReference>
<feature type="compositionally biased region" description="Low complexity" evidence="1">
    <location>
        <begin position="1"/>
        <end position="15"/>
    </location>
</feature>
<evidence type="ECO:0000313" key="2">
    <source>
        <dbReference type="EMBL" id="KAG0720745.1"/>
    </source>
</evidence>
<dbReference type="Proteomes" id="UP000770661">
    <property type="component" value="Unassembled WGS sequence"/>
</dbReference>
<name>A0A8J4Y4C1_CHIOP</name>
<gene>
    <name evidence="2" type="ORF">GWK47_047857</name>
</gene>
<proteinExistence type="predicted"/>
<evidence type="ECO:0000313" key="3">
    <source>
        <dbReference type="Proteomes" id="UP000770661"/>
    </source>
</evidence>
<sequence>MNTELLPQPQGLPLPWARLRGDHNPGDHTPLDPPQLPPVPTALVSRWKRRHDPPDGPCPPLQSAGIGAAGLNSNALWLASSTIVTSRYCHLPQLRRGPPTQWRS</sequence>
<accession>A0A8J4Y4C1</accession>
<reference evidence="2" key="1">
    <citation type="submission" date="2020-07" db="EMBL/GenBank/DDBJ databases">
        <title>The High-quality genome of the commercially important snow crab, Chionoecetes opilio.</title>
        <authorList>
            <person name="Jeong J.-H."/>
            <person name="Ryu S."/>
        </authorList>
    </citation>
    <scope>NUCLEOTIDE SEQUENCE</scope>
    <source>
        <strain evidence="2">MADBK_172401_WGS</strain>
        <tissue evidence="2">Digestive gland</tissue>
    </source>
</reference>